<feature type="region of interest" description="Disordered" evidence="1">
    <location>
        <begin position="517"/>
        <end position="570"/>
    </location>
</feature>
<evidence type="ECO:0000256" key="1">
    <source>
        <dbReference type="SAM" id="MobiDB-lite"/>
    </source>
</evidence>
<feature type="domain" description="Integrase catalytic" evidence="2">
    <location>
        <begin position="574"/>
        <end position="649"/>
    </location>
</feature>
<proteinExistence type="predicted"/>
<feature type="compositionally biased region" description="Polar residues" evidence="1">
    <location>
        <begin position="517"/>
        <end position="529"/>
    </location>
</feature>
<keyword evidence="4" id="KW-1185">Reference proteome</keyword>
<dbReference type="PANTHER" id="PTHR37984">
    <property type="entry name" value="PROTEIN CBG26694"/>
    <property type="match status" value="1"/>
</dbReference>
<dbReference type="FunFam" id="3.30.70.270:FF:000003">
    <property type="entry name" value="Transposon Ty3-G Gag-Pol polyprotein"/>
    <property type="match status" value="1"/>
</dbReference>
<dbReference type="Gene3D" id="3.30.420.10">
    <property type="entry name" value="Ribonuclease H-like superfamily/Ribonuclease H"/>
    <property type="match status" value="1"/>
</dbReference>
<comment type="caution">
    <text evidence="3">The sequence shown here is derived from an EMBL/GenBank/DDBJ whole genome shotgun (WGS) entry which is preliminary data.</text>
</comment>
<dbReference type="PROSITE" id="PS50994">
    <property type="entry name" value="INTEGRASE"/>
    <property type="match status" value="1"/>
</dbReference>
<sequence>MTEARRRELFSPGSSRDSSWQELKRRLLTAYGQSESLIRFEMRFSGSREVREQIGQPFHPQPGVQRTPLRALPAGAGDSHKGTPATFDEAIPATGLNPASACSEQWNPGSQSPGNDGNPSWTITVRYSPLMGAAQGSILIGEGRKVPHCGQGVWSLQIGNWRGRIHVAVVESLVIPGILGTNFFNQFFKVINWQACEMTMTDSYRVRIVRKPAQAARPSIECACITPGPWEVPLEETVREGPETNTGDLEEWGRSLVDRAECSPRGKRALSGVLRRCGKAISRGETDLGRKNLVQHHIETAGARPVKQSPRRLPQSQSSPVVLCGRDGSHRFCVDYHKLNAVTRIDAQPIPRTDDTLDALAGAQWFSTLDLASGYWQVEFRVMSFGLCNALPTFQRLMESALRGLISKTCLVYLDNIIVFGRTEEEHLERLEEVLSRLRAEVPAYAPEPAIPQPYCNAARNWHGPREDGGSTTVAICRVWETPDTGETRLLQVILRQRIPEILAAIHNRQSGVHASDITGLSNGKTSRSGAGHARRALHGPYVSPSGRLPYPTDGYGHSGAPGRNAVGEPRPKAIALPNAEAPTVATALVNGIFCRYGVPETLYSDQGRNFESELVKEVCQLFRVAKTQATAYRPQSDGVVERMNHTLEFRPFGEGIHRSLR</sequence>
<reference evidence="3 4" key="1">
    <citation type="submission" date="2015-01" db="EMBL/GenBank/DDBJ databases">
        <title>Evolution of Trichinella species and genotypes.</title>
        <authorList>
            <person name="Korhonen P.K."/>
            <person name="Edoardo P."/>
            <person name="Giuseppe L.R."/>
            <person name="Gasser R.B."/>
        </authorList>
    </citation>
    <scope>NUCLEOTIDE SEQUENCE [LARGE SCALE GENOMIC DNA]</scope>
    <source>
        <strain evidence="3">ISS417</strain>
    </source>
</reference>
<dbReference type="InterPro" id="IPR000477">
    <property type="entry name" value="RT_dom"/>
</dbReference>
<dbReference type="Proteomes" id="UP000055048">
    <property type="component" value="Unassembled WGS sequence"/>
</dbReference>
<dbReference type="Gene3D" id="3.10.10.10">
    <property type="entry name" value="HIV Type 1 Reverse Transcriptase, subunit A, domain 1"/>
    <property type="match status" value="1"/>
</dbReference>
<name>A0A0V0TUZ5_9BILA</name>
<dbReference type="STRING" id="144512.A0A0V0TUZ5"/>
<feature type="compositionally biased region" description="Low complexity" evidence="1">
    <location>
        <begin position="311"/>
        <end position="320"/>
    </location>
</feature>
<dbReference type="CDD" id="cd01647">
    <property type="entry name" value="RT_LTR"/>
    <property type="match status" value="1"/>
</dbReference>
<dbReference type="GO" id="GO:0015074">
    <property type="term" value="P:DNA integration"/>
    <property type="evidence" value="ECO:0007669"/>
    <property type="project" value="InterPro"/>
</dbReference>
<feature type="compositionally biased region" description="Polar residues" evidence="1">
    <location>
        <begin position="100"/>
        <end position="119"/>
    </location>
</feature>
<feature type="region of interest" description="Disordered" evidence="1">
    <location>
        <begin position="301"/>
        <end position="320"/>
    </location>
</feature>
<dbReference type="InterPro" id="IPR043128">
    <property type="entry name" value="Rev_trsase/Diguanyl_cyclase"/>
</dbReference>
<dbReference type="OrthoDB" id="7553636at2759"/>
<evidence type="ECO:0000313" key="3">
    <source>
        <dbReference type="EMBL" id="KRX42802.1"/>
    </source>
</evidence>
<dbReference type="EMBL" id="JYDJ01000134">
    <property type="protein sequence ID" value="KRX42802.1"/>
    <property type="molecule type" value="Genomic_DNA"/>
</dbReference>
<gene>
    <name evidence="3" type="primary">TY3B-I</name>
    <name evidence="3" type="ORF">T05_9599</name>
</gene>
<dbReference type="PANTHER" id="PTHR37984:SF5">
    <property type="entry name" value="PROTEIN NYNRIN-LIKE"/>
    <property type="match status" value="1"/>
</dbReference>
<evidence type="ECO:0000259" key="2">
    <source>
        <dbReference type="PROSITE" id="PS50994"/>
    </source>
</evidence>
<dbReference type="InterPro" id="IPR001584">
    <property type="entry name" value="Integrase_cat-core"/>
</dbReference>
<feature type="region of interest" description="Disordered" evidence="1">
    <location>
        <begin position="99"/>
        <end position="119"/>
    </location>
</feature>
<dbReference type="AlphaFoldDB" id="A0A0V0TUZ5"/>
<dbReference type="InterPro" id="IPR012337">
    <property type="entry name" value="RNaseH-like_sf"/>
</dbReference>
<dbReference type="InterPro" id="IPR050951">
    <property type="entry name" value="Retrovirus_Pol_polyprotein"/>
</dbReference>
<evidence type="ECO:0000313" key="4">
    <source>
        <dbReference type="Proteomes" id="UP000055048"/>
    </source>
</evidence>
<dbReference type="GO" id="GO:0003676">
    <property type="term" value="F:nucleic acid binding"/>
    <property type="evidence" value="ECO:0007669"/>
    <property type="project" value="InterPro"/>
</dbReference>
<dbReference type="InterPro" id="IPR043502">
    <property type="entry name" value="DNA/RNA_pol_sf"/>
</dbReference>
<dbReference type="InterPro" id="IPR036397">
    <property type="entry name" value="RNaseH_sf"/>
</dbReference>
<protein>
    <submittedName>
        <fullName evidence="3">Transposon Ty3-I Gag-Pol polyprotein</fullName>
    </submittedName>
</protein>
<accession>A0A0V0TUZ5</accession>
<dbReference type="GO" id="GO:0042575">
    <property type="term" value="C:DNA polymerase complex"/>
    <property type="evidence" value="ECO:0007669"/>
    <property type="project" value="UniProtKB-ARBA"/>
</dbReference>
<dbReference type="SUPFAM" id="SSF53098">
    <property type="entry name" value="Ribonuclease H-like"/>
    <property type="match status" value="1"/>
</dbReference>
<organism evidence="3 4">
    <name type="scientific">Trichinella murrelli</name>
    <dbReference type="NCBI Taxonomy" id="144512"/>
    <lineage>
        <taxon>Eukaryota</taxon>
        <taxon>Metazoa</taxon>
        <taxon>Ecdysozoa</taxon>
        <taxon>Nematoda</taxon>
        <taxon>Enoplea</taxon>
        <taxon>Dorylaimia</taxon>
        <taxon>Trichinellida</taxon>
        <taxon>Trichinellidae</taxon>
        <taxon>Trichinella</taxon>
    </lineage>
</organism>
<dbReference type="Gene3D" id="3.30.70.270">
    <property type="match status" value="1"/>
</dbReference>
<dbReference type="SUPFAM" id="SSF56672">
    <property type="entry name" value="DNA/RNA polymerases"/>
    <property type="match status" value="1"/>
</dbReference>
<dbReference type="Pfam" id="PF00078">
    <property type="entry name" value="RVT_1"/>
    <property type="match status" value="1"/>
</dbReference>